<organism evidence="1 2">
    <name type="scientific">Flavobacterium pectinovorum</name>
    <dbReference type="NCBI Taxonomy" id="29533"/>
    <lineage>
        <taxon>Bacteria</taxon>
        <taxon>Pseudomonadati</taxon>
        <taxon>Bacteroidota</taxon>
        <taxon>Flavobacteriia</taxon>
        <taxon>Flavobacteriales</taxon>
        <taxon>Flavobacteriaceae</taxon>
        <taxon>Flavobacterium</taxon>
    </lineage>
</organism>
<name>A0A502EX05_9FLAO</name>
<gene>
    <name evidence="1" type="ORF">EAH81_08020</name>
</gene>
<evidence type="ECO:0000313" key="1">
    <source>
        <dbReference type="EMBL" id="TPG42253.1"/>
    </source>
</evidence>
<comment type="caution">
    <text evidence="1">The sequence shown here is derived from an EMBL/GenBank/DDBJ whole genome shotgun (WGS) entry which is preliminary data.</text>
</comment>
<accession>A0A502EX05</accession>
<sequence>MKKIFLIIFILSQQLVYCQNENDYSEAKIYLQIFDKCFNKLGPIPETKKSTSLSKRRFCSLYQCVNQIAYAENEKDIQEAILKRAVEITKLLYNEGTPICLIVGSMSWHQADTKNQDLTDDNNLIYVSISDCISSNALVKIAKTVNEETSRLINKK</sequence>
<protein>
    <submittedName>
        <fullName evidence="1">Uncharacterized protein</fullName>
    </submittedName>
</protein>
<evidence type="ECO:0000313" key="2">
    <source>
        <dbReference type="Proteomes" id="UP000319700"/>
    </source>
</evidence>
<proteinExistence type="predicted"/>
<dbReference type="OrthoDB" id="1360319at2"/>
<dbReference type="RefSeq" id="WP_140505626.1">
    <property type="nucleotide sequence ID" value="NZ_RCZH01000004.1"/>
</dbReference>
<dbReference type="AlphaFoldDB" id="A0A502EX05"/>
<dbReference type="EMBL" id="RCZH01000004">
    <property type="protein sequence ID" value="TPG42253.1"/>
    <property type="molecule type" value="Genomic_DNA"/>
</dbReference>
<dbReference type="Proteomes" id="UP000319700">
    <property type="component" value="Unassembled WGS sequence"/>
</dbReference>
<reference evidence="1 2" key="1">
    <citation type="journal article" date="2019" name="Environ. Microbiol.">
        <title>Species interactions and distinct microbial communities in high Arctic permafrost affected cryosols are associated with the CH4 and CO2 gas fluxes.</title>
        <authorList>
            <person name="Altshuler I."/>
            <person name="Hamel J."/>
            <person name="Turney S."/>
            <person name="Magnuson E."/>
            <person name="Levesque R."/>
            <person name="Greer C."/>
            <person name="Whyte L.G."/>
        </authorList>
    </citation>
    <scope>NUCLEOTIDE SEQUENCE [LARGE SCALE GENOMIC DNA]</scope>
    <source>
        <strain evidence="1 2">42</strain>
    </source>
</reference>
<keyword evidence="2" id="KW-1185">Reference proteome</keyword>